<keyword evidence="2" id="KW-1185">Reference proteome</keyword>
<dbReference type="Proteomes" id="UP001156691">
    <property type="component" value="Unassembled WGS sequence"/>
</dbReference>
<evidence type="ECO:0000313" key="2">
    <source>
        <dbReference type="Proteomes" id="UP001156691"/>
    </source>
</evidence>
<name>A0ABQ5WD05_9HYPH</name>
<organism evidence="1 2">
    <name type="scientific">Devosia nitrariae</name>
    <dbReference type="NCBI Taxonomy" id="2071872"/>
    <lineage>
        <taxon>Bacteria</taxon>
        <taxon>Pseudomonadati</taxon>
        <taxon>Pseudomonadota</taxon>
        <taxon>Alphaproteobacteria</taxon>
        <taxon>Hyphomicrobiales</taxon>
        <taxon>Devosiaceae</taxon>
        <taxon>Devosia</taxon>
    </lineage>
</organism>
<dbReference type="EMBL" id="BSNS01000026">
    <property type="protein sequence ID" value="GLQ57966.1"/>
    <property type="molecule type" value="Genomic_DNA"/>
</dbReference>
<sequence length="388" mass="42522">MLKVLYLVPNLADAAVARRIHMMRAGGAEVAIAGFRRADAAPPDLDVVNYVELGETFDARFGQRITAVVRALGSIVRRLRPVGMPDVVIARNLEMLPLAQRLRASWPARPPLVYECLDIHRLLLREDVIGRAMRGTEQHLTRNAALLLTSSPAFLRNYFDIHGAPPAVVVENKVFFEAGAPRGSNPALTSEPATDGPIRIGWFGALRCRKSLDALARFANAMDGKVEIVLRGRPALTEFPDFHGFVATQPHMRFEGPYRNPQDLADIYSTVHLAWAIDFFEEGLNSQWLLPNRIYEGCLHGAVPVALAGTETAALVERHGIGIVLPNISETTLFDRLGTLTTVRIGGLARAVAAVDEGHFACNAAECRMFVDRLQALTAPDQTLREAA</sequence>
<evidence type="ECO:0000313" key="1">
    <source>
        <dbReference type="EMBL" id="GLQ57966.1"/>
    </source>
</evidence>
<accession>A0ABQ5WD05</accession>
<protein>
    <submittedName>
        <fullName evidence="1">Glycosyl transferase family 1</fullName>
    </submittedName>
</protein>
<comment type="caution">
    <text evidence="1">The sequence shown here is derived from an EMBL/GenBank/DDBJ whole genome shotgun (WGS) entry which is preliminary data.</text>
</comment>
<reference evidence="2" key="1">
    <citation type="journal article" date="2019" name="Int. J. Syst. Evol. Microbiol.">
        <title>The Global Catalogue of Microorganisms (GCM) 10K type strain sequencing project: providing services to taxonomists for standard genome sequencing and annotation.</title>
        <authorList>
            <consortium name="The Broad Institute Genomics Platform"/>
            <consortium name="The Broad Institute Genome Sequencing Center for Infectious Disease"/>
            <person name="Wu L."/>
            <person name="Ma J."/>
        </authorList>
    </citation>
    <scope>NUCLEOTIDE SEQUENCE [LARGE SCALE GENOMIC DNA]</scope>
    <source>
        <strain evidence="2">NBRC 112416</strain>
    </source>
</reference>
<dbReference type="GO" id="GO:0016740">
    <property type="term" value="F:transferase activity"/>
    <property type="evidence" value="ECO:0007669"/>
    <property type="project" value="UniProtKB-KW"/>
</dbReference>
<proteinExistence type="predicted"/>
<keyword evidence="1" id="KW-0808">Transferase</keyword>
<dbReference type="SUPFAM" id="SSF53756">
    <property type="entry name" value="UDP-Glycosyltransferase/glycogen phosphorylase"/>
    <property type="match status" value="1"/>
</dbReference>
<gene>
    <name evidence="1" type="ORF">GCM10010862_52250</name>
</gene>